<evidence type="ECO:0000256" key="1">
    <source>
        <dbReference type="ARBA" id="ARBA00004651"/>
    </source>
</evidence>
<feature type="transmembrane region" description="Helical" evidence="9">
    <location>
        <begin position="176"/>
        <end position="194"/>
    </location>
</feature>
<evidence type="ECO:0000256" key="9">
    <source>
        <dbReference type="SAM" id="Phobius"/>
    </source>
</evidence>
<dbReference type="InterPro" id="IPR003593">
    <property type="entry name" value="AAA+_ATPase"/>
</dbReference>
<feature type="transmembrane region" description="Helical" evidence="9">
    <location>
        <begin position="150"/>
        <end position="170"/>
    </location>
</feature>
<dbReference type="FunFam" id="3.40.50.300:FF:000287">
    <property type="entry name" value="Multidrug ABC transporter ATP-binding protein"/>
    <property type="match status" value="1"/>
</dbReference>
<gene>
    <name evidence="12" type="ORF">CYPRO_1774</name>
</gene>
<dbReference type="SUPFAM" id="SSF52540">
    <property type="entry name" value="P-loop containing nucleoside triphosphate hydrolases"/>
    <property type="match status" value="1"/>
</dbReference>
<evidence type="ECO:0000259" key="10">
    <source>
        <dbReference type="PROSITE" id="PS50893"/>
    </source>
</evidence>
<dbReference type="KEGG" id="cprv:CYPRO_1774"/>
<dbReference type="GO" id="GO:0005886">
    <property type="term" value="C:plasma membrane"/>
    <property type="evidence" value="ECO:0007669"/>
    <property type="project" value="UniProtKB-SubCell"/>
</dbReference>
<dbReference type="GO" id="GO:0015421">
    <property type="term" value="F:ABC-type oligopeptide transporter activity"/>
    <property type="evidence" value="ECO:0007669"/>
    <property type="project" value="TreeGrafter"/>
</dbReference>
<evidence type="ECO:0000256" key="5">
    <source>
        <dbReference type="ARBA" id="ARBA00022741"/>
    </source>
</evidence>
<keyword evidence="4 9" id="KW-0812">Transmembrane</keyword>
<accession>A0A345UKM2</accession>
<dbReference type="InterPro" id="IPR027417">
    <property type="entry name" value="P-loop_NTPase"/>
</dbReference>
<sequence length="594" mass="67383">MTASDKKSKFDSKAVDSHLIRRLYQFLKPYKWYLVLALVLTLIVSFAGPLRPFLIQIAIDDYIATGDVPGLTQIVFFILGVLIVESVLMVAVTFITRWIGQGALLSLRNAVFEKIQSLHVQFFDRNPIGKLITRTTNDIEALSDLLSSGVVNIIGDLFRIFFILVFMFAMSWELTLVSISILPVLFYATFWFKAKVRVAFLDIRDWIARLNSFVQEHINGMSIVQLFGREKKEMEKFSAINNEHKKAHIRTIFYFAVFWPIVEVLSSFAMALVIWYGGASVLSGTLTFGILVAFIQYVRLFFLPIRDLSDKFNTLQSALASSERIFSVMDVENEVREAEKPIHQKPSSHDIEFRNVSFRYTEKGDQILRNVSFSVKDGQTVAVVGATGSGKTTLINLMMRFYDIKDGEILVQGRNIKDYSLNCLRRCFGLVLQDNALFSGSIYENVSLGNPDITMEQVVEAAKAVEADRFIERLPGGYNFVLHERGASLSMGQRQLLCFMRALVYNPGVLVLDEATSNVDSETEALVTGAIDKLLKNRTSIVIAHRLATIQHADKILVMHKGEIREEGTHQQLIKKRDGIYRRLYELQYKDQAA</sequence>
<evidence type="ECO:0000256" key="7">
    <source>
        <dbReference type="ARBA" id="ARBA00022989"/>
    </source>
</evidence>
<keyword evidence="6 12" id="KW-0067">ATP-binding</keyword>
<dbReference type="Proteomes" id="UP000254808">
    <property type="component" value="Chromosome"/>
</dbReference>
<dbReference type="FunFam" id="1.20.1560.10:FF:000011">
    <property type="entry name" value="Multidrug ABC transporter ATP-binding protein"/>
    <property type="match status" value="1"/>
</dbReference>
<dbReference type="InterPro" id="IPR011527">
    <property type="entry name" value="ABC1_TM_dom"/>
</dbReference>
<dbReference type="CDD" id="cd03254">
    <property type="entry name" value="ABCC_Glucan_exporter_like"/>
    <property type="match status" value="1"/>
</dbReference>
<feature type="transmembrane region" description="Helical" evidence="9">
    <location>
        <begin position="252"/>
        <end position="275"/>
    </location>
</feature>
<dbReference type="PROSITE" id="PS50893">
    <property type="entry name" value="ABC_TRANSPORTER_2"/>
    <property type="match status" value="1"/>
</dbReference>
<dbReference type="GO" id="GO:0005524">
    <property type="term" value="F:ATP binding"/>
    <property type="evidence" value="ECO:0007669"/>
    <property type="project" value="UniProtKB-KW"/>
</dbReference>
<dbReference type="EMBL" id="CP027806">
    <property type="protein sequence ID" value="AXJ01024.1"/>
    <property type="molecule type" value="Genomic_DNA"/>
</dbReference>
<comment type="subcellular location">
    <subcellularLocation>
        <location evidence="1">Cell membrane</location>
        <topology evidence="1">Multi-pass membrane protein</topology>
    </subcellularLocation>
</comment>
<dbReference type="Gene3D" id="3.40.50.300">
    <property type="entry name" value="P-loop containing nucleotide triphosphate hydrolases"/>
    <property type="match status" value="1"/>
</dbReference>
<evidence type="ECO:0000259" key="11">
    <source>
        <dbReference type="PROSITE" id="PS50929"/>
    </source>
</evidence>
<dbReference type="CDD" id="cd18544">
    <property type="entry name" value="ABC_6TM_TmrA_like"/>
    <property type="match status" value="1"/>
</dbReference>
<organism evidence="12 13">
    <name type="scientific">Cyclonatronum proteinivorum</name>
    <dbReference type="NCBI Taxonomy" id="1457365"/>
    <lineage>
        <taxon>Bacteria</taxon>
        <taxon>Pseudomonadati</taxon>
        <taxon>Balneolota</taxon>
        <taxon>Balneolia</taxon>
        <taxon>Balneolales</taxon>
        <taxon>Cyclonatronaceae</taxon>
        <taxon>Cyclonatronum</taxon>
    </lineage>
</organism>
<dbReference type="SMART" id="SM00382">
    <property type="entry name" value="AAA"/>
    <property type="match status" value="1"/>
</dbReference>
<name>A0A345UKM2_9BACT</name>
<dbReference type="InterPro" id="IPR003439">
    <property type="entry name" value="ABC_transporter-like_ATP-bd"/>
</dbReference>
<protein>
    <submittedName>
        <fullName evidence="12">ATP-binding cassette, subfamily B</fullName>
    </submittedName>
</protein>
<feature type="transmembrane region" description="Helical" evidence="9">
    <location>
        <begin position="32"/>
        <end position="54"/>
    </location>
</feature>
<evidence type="ECO:0000313" key="12">
    <source>
        <dbReference type="EMBL" id="AXJ01024.1"/>
    </source>
</evidence>
<keyword evidence="13" id="KW-1185">Reference proteome</keyword>
<reference evidence="12 13" key="1">
    <citation type="submission" date="2018-03" db="EMBL/GenBank/DDBJ databases">
        <title>Phenotypic and genomic properties of Cyclonatronum proteinivorum gen. nov., sp. nov., a haloalkaliphilic bacteroidete from soda lakes possessing Na+-translocating rhodopsin.</title>
        <authorList>
            <person name="Toshchakov S.V."/>
            <person name="Korzhenkov A."/>
            <person name="Samarov N.I."/>
            <person name="Kublanov I.V."/>
            <person name="Muntyan M.S."/>
            <person name="Sorokin D.Y."/>
        </authorList>
    </citation>
    <scope>NUCLEOTIDE SEQUENCE [LARGE SCALE GENOMIC DNA]</scope>
    <source>
        <strain evidence="12 13">Omega</strain>
    </source>
</reference>
<dbReference type="RefSeq" id="WP_240644714.1">
    <property type="nucleotide sequence ID" value="NZ_CP027806.1"/>
</dbReference>
<dbReference type="InterPro" id="IPR036640">
    <property type="entry name" value="ABC1_TM_sf"/>
</dbReference>
<evidence type="ECO:0000313" key="13">
    <source>
        <dbReference type="Proteomes" id="UP000254808"/>
    </source>
</evidence>
<dbReference type="PANTHER" id="PTHR43394">
    <property type="entry name" value="ATP-DEPENDENT PERMEASE MDL1, MITOCHONDRIAL"/>
    <property type="match status" value="1"/>
</dbReference>
<evidence type="ECO:0000256" key="4">
    <source>
        <dbReference type="ARBA" id="ARBA00022692"/>
    </source>
</evidence>
<dbReference type="Gene3D" id="1.20.1560.10">
    <property type="entry name" value="ABC transporter type 1, transmembrane domain"/>
    <property type="match status" value="1"/>
</dbReference>
<keyword evidence="7 9" id="KW-1133">Transmembrane helix</keyword>
<keyword evidence="3" id="KW-1003">Cell membrane</keyword>
<dbReference type="PANTHER" id="PTHR43394:SF1">
    <property type="entry name" value="ATP-BINDING CASSETTE SUB-FAMILY B MEMBER 10, MITOCHONDRIAL"/>
    <property type="match status" value="1"/>
</dbReference>
<evidence type="ECO:0000256" key="6">
    <source>
        <dbReference type="ARBA" id="ARBA00022840"/>
    </source>
</evidence>
<dbReference type="InterPro" id="IPR039421">
    <property type="entry name" value="Type_1_exporter"/>
</dbReference>
<evidence type="ECO:0000256" key="3">
    <source>
        <dbReference type="ARBA" id="ARBA00022475"/>
    </source>
</evidence>
<keyword evidence="2" id="KW-0813">Transport</keyword>
<keyword evidence="5" id="KW-0547">Nucleotide-binding</keyword>
<proteinExistence type="predicted"/>
<keyword evidence="8 9" id="KW-0472">Membrane</keyword>
<dbReference type="Pfam" id="PF00005">
    <property type="entry name" value="ABC_tran"/>
    <property type="match status" value="1"/>
</dbReference>
<dbReference type="Pfam" id="PF00664">
    <property type="entry name" value="ABC_membrane"/>
    <property type="match status" value="1"/>
</dbReference>
<dbReference type="GO" id="GO:0016887">
    <property type="term" value="F:ATP hydrolysis activity"/>
    <property type="evidence" value="ECO:0007669"/>
    <property type="project" value="InterPro"/>
</dbReference>
<dbReference type="AlphaFoldDB" id="A0A345UKM2"/>
<feature type="domain" description="ABC transmembrane type-1" evidence="11">
    <location>
        <begin position="35"/>
        <end position="317"/>
    </location>
</feature>
<evidence type="ECO:0000256" key="8">
    <source>
        <dbReference type="ARBA" id="ARBA00023136"/>
    </source>
</evidence>
<feature type="domain" description="ABC transporter" evidence="10">
    <location>
        <begin position="351"/>
        <end position="586"/>
    </location>
</feature>
<dbReference type="PROSITE" id="PS50929">
    <property type="entry name" value="ABC_TM1F"/>
    <property type="match status" value="1"/>
</dbReference>
<dbReference type="SUPFAM" id="SSF90123">
    <property type="entry name" value="ABC transporter transmembrane region"/>
    <property type="match status" value="1"/>
</dbReference>
<evidence type="ECO:0000256" key="2">
    <source>
        <dbReference type="ARBA" id="ARBA00022448"/>
    </source>
</evidence>
<feature type="transmembrane region" description="Helical" evidence="9">
    <location>
        <begin position="281"/>
        <end position="302"/>
    </location>
</feature>
<feature type="transmembrane region" description="Helical" evidence="9">
    <location>
        <begin position="74"/>
        <end position="99"/>
    </location>
</feature>